<dbReference type="Gene3D" id="3.40.50.410">
    <property type="entry name" value="von Willebrand factor, type A domain"/>
    <property type="match status" value="2"/>
</dbReference>
<organism evidence="3 4">
    <name type="scientific">endosymbiont of Escarpia spicata</name>
    <dbReference type="NCBI Taxonomy" id="2200908"/>
    <lineage>
        <taxon>Bacteria</taxon>
        <taxon>Pseudomonadati</taxon>
        <taxon>Pseudomonadota</taxon>
        <taxon>Gammaproteobacteria</taxon>
        <taxon>sulfur-oxidizing symbionts</taxon>
    </lineage>
</organism>
<dbReference type="AlphaFoldDB" id="A0A370DTB7"/>
<keyword evidence="4" id="KW-1185">Reference proteome</keyword>
<dbReference type="EMBL" id="QFXE01000001">
    <property type="protein sequence ID" value="RDH88477.1"/>
    <property type="molecule type" value="Genomic_DNA"/>
</dbReference>
<dbReference type="Proteomes" id="UP000254771">
    <property type="component" value="Unassembled WGS sequence"/>
</dbReference>
<feature type="transmembrane region" description="Helical" evidence="1">
    <location>
        <begin position="9"/>
        <end position="27"/>
    </location>
</feature>
<name>A0A370DTB7_9GAMM</name>
<dbReference type="PANTHER" id="PTHR37947">
    <property type="entry name" value="BLL2462 PROTEIN"/>
    <property type="match status" value="1"/>
</dbReference>
<evidence type="ECO:0000259" key="2">
    <source>
        <dbReference type="PROSITE" id="PS50234"/>
    </source>
</evidence>
<dbReference type="SMART" id="SM00327">
    <property type="entry name" value="VWA"/>
    <property type="match status" value="2"/>
</dbReference>
<protein>
    <recommendedName>
        <fullName evidence="2">VWFA domain-containing protein</fullName>
    </recommendedName>
</protein>
<gene>
    <name evidence="3" type="ORF">DIZ78_00645</name>
</gene>
<dbReference type="PROSITE" id="PS50234">
    <property type="entry name" value="VWFA"/>
    <property type="match status" value="2"/>
</dbReference>
<keyword evidence="1" id="KW-0812">Transmembrane</keyword>
<keyword evidence="1" id="KW-1133">Transmembrane helix</keyword>
<dbReference type="CDD" id="cd00198">
    <property type="entry name" value="vWFA"/>
    <property type="match status" value="2"/>
</dbReference>
<evidence type="ECO:0000313" key="3">
    <source>
        <dbReference type="EMBL" id="RDH88477.1"/>
    </source>
</evidence>
<dbReference type="SUPFAM" id="SSF52317">
    <property type="entry name" value="Class I glutamine amidotransferase-like"/>
    <property type="match status" value="1"/>
</dbReference>
<feature type="domain" description="VWFA" evidence="2">
    <location>
        <begin position="39"/>
        <end position="166"/>
    </location>
</feature>
<dbReference type="PANTHER" id="PTHR37947:SF1">
    <property type="entry name" value="BLL2462 PROTEIN"/>
    <property type="match status" value="1"/>
</dbReference>
<reference evidence="3 4" key="1">
    <citation type="journal article" date="2018" name="ISME J.">
        <title>Endosymbiont genomes yield clues of tubeworm success.</title>
        <authorList>
            <person name="Li Y."/>
            <person name="Liles M.R."/>
            <person name="Halanych K.M."/>
        </authorList>
    </citation>
    <scope>NUCLEOTIDE SEQUENCE [LARGE SCALE GENOMIC DNA]</scope>
    <source>
        <strain evidence="3">A1462</strain>
    </source>
</reference>
<dbReference type="SUPFAM" id="SSF53300">
    <property type="entry name" value="vWA-like"/>
    <property type="match status" value="2"/>
</dbReference>
<proteinExistence type="predicted"/>
<evidence type="ECO:0000256" key="1">
    <source>
        <dbReference type="SAM" id="Phobius"/>
    </source>
</evidence>
<dbReference type="InterPro" id="IPR029062">
    <property type="entry name" value="Class_I_gatase-like"/>
</dbReference>
<dbReference type="InterPro" id="IPR002035">
    <property type="entry name" value="VWF_A"/>
</dbReference>
<feature type="domain" description="VWFA" evidence="2">
    <location>
        <begin position="387"/>
        <end position="557"/>
    </location>
</feature>
<accession>A0A370DTB7</accession>
<evidence type="ECO:0000313" key="4">
    <source>
        <dbReference type="Proteomes" id="UP000254771"/>
    </source>
</evidence>
<dbReference type="InterPro" id="IPR036465">
    <property type="entry name" value="vWFA_dom_sf"/>
</dbReference>
<sequence length="822" mass="90165">MREGVLHRLFPLFGYPLVALFLLFAWWNPNLLPADEPLNLLVVMDESESVGWQFSDQSWQGLRPLLADLPANSRFSLIRFADRPQTEITWKPISDNELQQQLQQPAPPRTLSLDNNTSAIGTALEQATNQLVPSHRSAILLFSDGRENSDTSPPALPDAEGNIALFWSSPPARHAVNHPTIESINLPEKVKPAMTFPVSIAITSPTAGENQLIAKLDGHQLTETPLRFTAQSSTVVHHLQLSATATGPHMLELTILDPNGDPLDSRQCYFEVVREHQLLYISHQTPSLPVQQLLQSGWEITQLSPPQLNSRPDSFKDTSLVLIDDIPADDLEPETMTALTGAVEQQGVGLIVLGGPNAFGSGAYRHSALERLLPVEAESARPEAAAAFLFLVDKSGSMDSATLPQSRLATAFRAVAESAGSMRAGDHIGLIAFDRDVQPLLPLQAHADPRSTLNQRWKVNPSGGTRLTPALTTAIGQLATATPEKRFLILVTDGFVQGEAIEPLIGKMQTAGIKLIALAVGEDADLSVLQQLAAATGGQVLQVAETAELPRFMRHELEQQRQSWQPTVVKIQSVSPMPFSIPKETAWLPVNGYQVTRTKPNSTAYLSTPNGDPLLAVRQTTAGRVAALPGGLLRTVDNTHFTQSLLAWLDRQGHNPHLQLDYRSMAGELQINIDALDSDGRWSDARAAKLILETPAGIRRQHHLTPSAPGRFESIIKAPLSGLYQAWVRVGGERTHRLLQQARNSESIETPVVPWLLTGVDQGSIRNGSKAAFTKFLKSTNRGSPSRKIWLLLALFLFFIYRAARTACRHLCNTPTKKWWRP</sequence>
<dbReference type="Pfam" id="PF13519">
    <property type="entry name" value="VWA_2"/>
    <property type="match status" value="1"/>
</dbReference>
<keyword evidence="1" id="KW-0472">Membrane</keyword>
<comment type="caution">
    <text evidence="3">The sequence shown here is derived from an EMBL/GenBank/DDBJ whole genome shotgun (WGS) entry which is preliminary data.</text>
</comment>
<dbReference type="Pfam" id="PF00092">
    <property type="entry name" value="VWA"/>
    <property type="match status" value="1"/>
</dbReference>